<dbReference type="PANTHER" id="PTHR34605">
    <property type="entry name" value="PHAGE_INTEGRASE DOMAIN-CONTAINING PROTEIN"/>
    <property type="match status" value="1"/>
</dbReference>
<evidence type="ECO:0000256" key="1">
    <source>
        <dbReference type="ARBA" id="ARBA00023172"/>
    </source>
</evidence>
<dbReference type="PANTHER" id="PTHR34605:SF4">
    <property type="entry name" value="DNA ADENINE METHYLTRANSFERASE"/>
    <property type="match status" value="1"/>
</dbReference>
<dbReference type="GO" id="GO:0003677">
    <property type="term" value="F:DNA binding"/>
    <property type="evidence" value="ECO:0007669"/>
    <property type="project" value="InterPro"/>
</dbReference>
<evidence type="ECO:0000313" key="3">
    <source>
        <dbReference type="EMBL" id="EIW86050.1"/>
    </source>
</evidence>
<sequence length="335" mass="38846">MDQCDTLDLTGNPKHPSQPQRTYAHAQKMRAAMTHAFGRVGGLGNVQWQMRDGRCEGNPSVSSNVSSYMCSLRRRKVHAGEAATSARAITSDILYQLYHHAHRTENWEIKEYQAGTRKGHGEVHDWAGGRTRRMLLAAYTIAYVCLLRFDEVLKIRVSDFEFFGDNRVKLTLPFRKTDQCSAIQPFFLHVLDEQEQHLCPVRALAEWIKVSGINDGYLFRKFFSGDRVSHANEPITSELFLELFRNNLLDINIDPLPYGTHSFRRGGCQWLHMERRWPLRRICDWGGWSTEFSHLTIVKYLISWNDANEPREFFFDPHRKPVQKCFQCGRSCMCA</sequence>
<dbReference type="KEGG" id="cput:CONPUDRAFT_86183"/>
<dbReference type="SUPFAM" id="SSF56349">
    <property type="entry name" value="DNA breaking-rejoining enzymes"/>
    <property type="match status" value="1"/>
</dbReference>
<keyword evidence="4" id="KW-1185">Reference proteome</keyword>
<gene>
    <name evidence="3" type="ORF">CONPUDRAFT_86183</name>
</gene>
<dbReference type="RefSeq" id="XP_007762998.1">
    <property type="nucleotide sequence ID" value="XM_007764808.1"/>
</dbReference>
<dbReference type="Gene3D" id="1.10.443.10">
    <property type="entry name" value="Intergrase catalytic core"/>
    <property type="match status" value="1"/>
</dbReference>
<dbReference type="GeneID" id="19211094"/>
<organism evidence="3 4">
    <name type="scientific">Coniophora puteana (strain RWD-64-598)</name>
    <name type="common">Brown rot fungus</name>
    <dbReference type="NCBI Taxonomy" id="741705"/>
    <lineage>
        <taxon>Eukaryota</taxon>
        <taxon>Fungi</taxon>
        <taxon>Dikarya</taxon>
        <taxon>Basidiomycota</taxon>
        <taxon>Agaricomycotina</taxon>
        <taxon>Agaricomycetes</taxon>
        <taxon>Agaricomycetidae</taxon>
        <taxon>Boletales</taxon>
        <taxon>Coniophorineae</taxon>
        <taxon>Coniophoraceae</taxon>
        <taxon>Coniophora</taxon>
    </lineage>
</organism>
<reference evidence="4" key="1">
    <citation type="journal article" date="2012" name="Science">
        <title>The Paleozoic origin of enzymatic lignin decomposition reconstructed from 31 fungal genomes.</title>
        <authorList>
            <person name="Floudas D."/>
            <person name="Binder M."/>
            <person name="Riley R."/>
            <person name="Barry K."/>
            <person name="Blanchette R.A."/>
            <person name="Henrissat B."/>
            <person name="Martinez A.T."/>
            <person name="Otillar R."/>
            <person name="Spatafora J.W."/>
            <person name="Yadav J.S."/>
            <person name="Aerts A."/>
            <person name="Benoit I."/>
            <person name="Boyd A."/>
            <person name="Carlson A."/>
            <person name="Copeland A."/>
            <person name="Coutinho P.M."/>
            <person name="de Vries R.P."/>
            <person name="Ferreira P."/>
            <person name="Findley K."/>
            <person name="Foster B."/>
            <person name="Gaskell J."/>
            <person name="Glotzer D."/>
            <person name="Gorecki P."/>
            <person name="Heitman J."/>
            <person name="Hesse C."/>
            <person name="Hori C."/>
            <person name="Igarashi K."/>
            <person name="Jurgens J.A."/>
            <person name="Kallen N."/>
            <person name="Kersten P."/>
            <person name="Kohler A."/>
            <person name="Kuees U."/>
            <person name="Kumar T.K.A."/>
            <person name="Kuo A."/>
            <person name="LaButti K."/>
            <person name="Larrondo L.F."/>
            <person name="Lindquist E."/>
            <person name="Ling A."/>
            <person name="Lombard V."/>
            <person name="Lucas S."/>
            <person name="Lundell T."/>
            <person name="Martin R."/>
            <person name="McLaughlin D.J."/>
            <person name="Morgenstern I."/>
            <person name="Morin E."/>
            <person name="Murat C."/>
            <person name="Nagy L.G."/>
            <person name="Nolan M."/>
            <person name="Ohm R.A."/>
            <person name="Patyshakuliyeva A."/>
            <person name="Rokas A."/>
            <person name="Ruiz-Duenas F.J."/>
            <person name="Sabat G."/>
            <person name="Salamov A."/>
            <person name="Samejima M."/>
            <person name="Schmutz J."/>
            <person name="Slot J.C."/>
            <person name="St John F."/>
            <person name="Stenlid J."/>
            <person name="Sun H."/>
            <person name="Sun S."/>
            <person name="Syed K."/>
            <person name="Tsang A."/>
            <person name="Wiebenga A."/>
            <person name="Young D."/>
            <person name="Pisabarro A."/>
            <person name="Eastwood D.C."/>
            <person name="Martin F."/>
            <person name="Cullen D."/>
            <person name="Grigoriev I.V."/>
            <person name="Hibbett D.S."/>
        </authorList>
    </citation>
    <scope>NUCLEOTIDE SEQUENCE [LARGE SCALE GENOMIC DNA]</scope>
    <source>
        <strain evidence="4">RWD-64-598 SS2</strain>
    </source>
</reference>
<proteinExistence type="predicted"/>
<dbReference type="InterPro" id="IPR013762">
    <property type="entry name" value="Integrase-like_cat_sf"/>
</dbReference>
<keyword evidence="1" id="KW-0233">DNA recombination</keyword>
<dbReference type="InterPro" id="IPR011010">
    <property type="entry name" value="DNA_brk_join_enz"/>
</dbReference>
<dbReference type="Proteomes" id="UP000053558">
    <property type="component" value="Unassembled WGS sequence"/>
</dbReference>
<dbReference type="EMBL" id="JH711573">
    <property type="protein sequence ID" value="EIW86050.1"/>
    <property type="molecule type" value="Genomic_DNA"/>
</dbReference>
<protein>
    <submittedName>
        <fullName evidence="3">DNA breaking-rejoining enzyme</fullName>
    </submittedName>
</protein>
<accession>A0A5M3N3S0</accession>
<dbReference type="AlphaFoldDB" id="A0A5M3N3S0"/>
<dbReference type="OMA" id="QWFACEL"/>
<dbReference type="GO" id="GO:0006310">
    <property type="term" value="P:DNA recombination"/>
    <property type="evidence" value="ECO:0007669"/>
    <property type="project" value="UniProtKB-KW"/>
</dbReference>
<dbReference type="GO" id="GO:0015074">
    <property type="term" value="P:DNA integration"/>
    <property type="evidence" value="ECO:0007669"/>
    <property type="project" value="InterPro"/>
</dbReference>
<feature type="region of interest" description="Disordered" evidence="2">
    <location>
        <begin position="1"/>
        <end position="23"/>
    </location>
</feature>
<evidence type="ECO:0000313" key="4">
    <source>
        <dbReference type="Proteomes" id="UP000053558"/>
    </source>
</evidence>
<evidence type="ECO:0000256" key="2">
    <source>
        <dbReference type="SAM" id="MobiDB-lite"/>
    </source>
</evidence>
<dbReference type="InterPro" id="IPR052925">
    <property type="entry name" value="Phage_Integrase-like_Recomb"/>
</dbReference>
<name>A0A5M3N3S0_CONPW</name>
<dbReference type="OrthoDB" id="3163890at2759"/>
<comment type="caution">
    <text evidence="3">The sequence shown here is derived from an EMBL/GenBank/DDBJ whole genome shotgun (WGS) entry which is preliminary data.</text>
</comment>